<gene>
    <name evidence="1" type="ORF">MHI_LOCUS857246</name>
</gene>
<evidence type="ECO:0000313" key="2">
    <source>
        <dbReference type="Proteomes" id="UP000752696"/>
    </source>
</evidence>
<dbReference type="Proteomes" id="UP000752696">
    <property type="component" value="Unassembled WGS sequence"/>
</dbReference>
<sequence>MMRGGGRRSVKYEEVIILVAAGQDLLRDEGFETMVPGDRSTVWLPERETRTTEGRVEGFSPGSSLISRPPGNPLVSCQLIAGFIHNERDLQPSKNTTSYIMRIVKSHLAEVGSLRTVVNNNVLHPLRNCEMLNNFHCEQHRILIALHRDSILYKGRAPVAQRGIPTSNKLSSNRRASSLKVFERHQCAIFLDNGHTTTTVTVRMERSNPRNLSARVWVAVDENHSQMKIAFGKWFEDCVRGVKLNSRKTRTHSSPKSRLGFIRRQVPYRGSAVGMQWIESNLPAIRSLEDHVLIEQARIPRQPHLEDPETEIIPDYTL</sequence>
<dbReference type="EMBL" id="CAJDYZ010011414">
    <property type="protein sequence ID" value="CAD1479418.1"/>
    <property type="molecule type" value="Genomic_DNA"/>
</dbReference>
<proteinExistence type="predicted"/>
<protein>
    <submittedName>
        <fullName evidence="1">Uncharacterized protein</fullName>
    </submittedName>
</protein>
<keyword evidence="2" id="KW-1185">Reference proteome</keyword>
<evidence type="ECO:0000313" key="1">
    <source>
        <dbReference type="EMBL" id="CAD1479418.1"/>
    </source>
</evidence>
<organism evidence="1 2">
    <name type="scientific">Heterotrigona itama</name>
    <dbReference type="NCBI Taxonomy" id="395501"/>
    <lineage>
        <taxon>Eukaryota</taxon>
        <taxon>Metazoa</taxon>
        <taxon>Ecdysozoa</taxon>
        <taxon>Arthropoda</taxon>
        <taxon>Hexapoda</taxon>
        <taxon>Insecta</taxon>
        <taxon>Pterygota</taxon>
        <taxon>Neoptera</taxon>
        <taxon>Endopterygota</taxon>
        <taxon>Hymenoptera</taxon>
        <taxon>Apocrita</taxon>
        <taxon>Aculeata</taxon>
        <taxon>Apoidea</taxon>
        <taxon>Anthophila</taxon>
        <taxon>Apidae</taxon>
        <taxon>Heterotrigona</taxon>
    </lineage>
</organism>
<accession>A0A6V7HGB7</accession>
<feature type="non-terminal residue" evidence="1">
    <location>
        <position position="1"/>
    </location>
</feature>
<dbReference type="OrthoDB" id="10567036at2759"/>
<dbReference type="AlphaFoldDB" id="A0A6V7HGB7"/>
<comment type="caution">
    <text evidence="1">The sequence shown here is derived from an EMBL/GenBank/DDBJ whole genome shotgun (WGS) entry which is preliminary data.</text>
</comment>
<reference evidence="1" key="1">
    <citation type="submission" date="2020-07" db="EMBL/GenBank/DDBJ databases">
        <authorList>
            <person name="Nazaruddin N."/>
        </authorList>
    </citation>
    <scope>NUCLEOTIDE SEQUENCE</scope>
</reference>
<name>A0A6V7HGB7_9HYME</name>